<dbReference type="OrthoDB" id="205198at2759"/>
<feature type="region of interest" description="Disordered" evidence="1">
    <location>
        <begin position="44"/>
        <end position="101"/>
    </location>
</feature>
<feature type="compositionally biased region" description="Basic and acidic residues" evidence="1">
    <location>
        <begin position="64"/>
        <end position="78"/>
    </location>
</feature>
<evidence type="ECO:0000313" key="4">
    <source>
        <dbReference type="Proteomes" id="UP001141434"/>
    </source>
</evidence>
<organism evidence="3 4">
    <name type="scientific">Penicillium alfredii</name>
    <dbReference type="NCBI Taxonomy" id="1506179"/>
    <lineage>
        <taxon>Eukaryota</taxon>
        <taxon>Fungi</taxon>
        <taxon>Dikarya</taxon>
        <taxon>Ascomycota</taxon>
        <taxon>Pezizomycotina</taxon>
        <taxon>Eurotiomycetes</taxon>
        <taxon>Eurotiomycetidae</taxon>
        <taxon>Eurotiales</taxon>
        <taxon>Aspergillaceae</taxon>
        <taxon>Penicillium</taxon>
    </lineage>
</organism>
<dbReference type="SMART" id="SM01373">
    <property type="entry name" value="MAGE"/>
    <property type="match status" value="1"/>
</dbReference>
<feature type="domain" description="MAGE" evidence="2">
    <location>
        <begin position="109"/>
        <end position="313"/>
    </location>
</feature>
<reference evidence="3" key="1">
    <citation type="submission" date="2022-11" db="EMBL/GenBank/DDBJ databases">
        <authorList>
            <person name="Petersen C."/>
        </authorList>
    </citation>
    <scope>NUCLEOTIDE SEQUENCE</scope>
    <source>
        <strain evidence="3">IBT 34128</strain>
    </source>
</reference>
<evidence type="ECO:0000313" key="3">
    <source>
        <dbReference type="EMBL" id="KAJ5084418.1"/>
    </source>
</evidence>
<feature type="region of interest" description="Disordered" evidence="1">
    <location>
        <begin position="356"/>
        <end position="398"/>
    </location>
</feature>
<proteinExistence type="predicted"/>
<dbReference type="GeneID" id="81398691"/>
<dbReference type="Pfam" id="PF01454">
    <property type="entry name" value="MAGE"/>
    <property type="match status" value="1"/>
</dbReference>
<evidence type="ECO:0000256" key="1">
    <source>
        <dbReference type="SAM" id="MobiDB-lite"/>
    </source>
</evidence>
<sequence length="398" mass="44150">MPKSTRTYKKNPRLYPWTLKDLLDKLARANLDAVQSLAHSIASRLPSTHHRTPHHAISTQTKSRPPDTESPARRRQTSEPESSAGAASSGNEDGGTGAPTTTDALVKKMVRLALASEYARLTIRRGDISAKVLGEQGVRQFKTVFEAAQRELRTRFGMEMTELPAREKVTVTQRRGEFYLSVPALGPKSRKTLQHQQSLDRNQHAPPAYRTPAILTPPKAPSSGTDSTYTALYTFLIAVISLNGGSLAEQKLERYLARTNADTYTPIDRTDRLLQRLCREGYLIKTREMDGGEEVVEYMVGPRGKVEVGSGGVAGLVRRVYGRDGGGDDDGTMAEQEIQQEFEARLGRSLGVVGVRRQAEAEEEGQQRRQSQAPRRSSRRAAEEEEDEEESDDEEDSD</sequence>
<dbReference type="InterPro" id="IPR041899">
    <property type="entry name" value="MAGE_WH2"/>
</dbReference>
<keyword evidence="4" id="KW-1185">Reference proteome</keyword>
<protein>
    <recommendedName>
        <fullName evidence="2">MAGE domain-containing protein</fullName>
    </recommendedName>
</protein>
<feature type="compositionally biased region" description="Low complexity" evidence="1">
    <location>
        <begin position="79"/>
        <end position="91"/>
    </location>
</feature>
<reference evidence="3" key="2">
    <citation type="journal article" date="2023" name="IMA Fungus">
        <title>Comparative genomic study of the Penicillium genus elucidates a diverse pangenome and 15 lateral gene transfer events.</title>
        <authorList>
            <person name="Petersen C."/>
            <person name="Sorensen T."/>
            <person name="Nielsen M.R."/>
            <person name="Sondergaard T.E."/>
            <person name="Sorensen J.L."/>
            <person name="Fitzpatrick D.A."/>
            <person name="Frisvad J.C."/>
            <person name="Nielsen K.L."/>
        </authorList>
    </citation>
    <scope>NUCLEOTIDE SEQUENCE</scope>
    <source>
        <strain evidence="3">IBT 34128</strain>
    </source>
</reference>
<dbReference type="PANTHER" id="PTHR11736:SF14">
    <property type="entry name" value="NSE3 HOMOLOG, SMC5-SMC6 COMPLEX COMPONENT"/>
    <property type="match status" value="1"/>
</dbReference>
<feature type="region of interest" description="Disordered" evidence="1">
    <location>
        <begin position="189"/>
        <end position="223"/>
    </location>
</feature>
<dbReference type="RefSeq" id="XP_056507815.1">
    <property type="nucleotide sequence ID" value="XM_056659522.1"/>
</dbReference>
<gene>
    <name evidence="3" type="ORF">NUU61_008997</name>
</gene>
<dbReference type="InterPro" id="IPR037445">
    <property type="entry name" value="MAGE"/>
</dbReference>
<accession>A0A9W9JWR2</accession>
<comment type="caution">
    <text evidence="3">The sequence shown here is derived from an EMBL/GenBank/DDBJ whole genome shotgun (WGS) entry which is preliminary data.</text>
</comment>
<dbReference type="Gene3D" id="1.10.10.1210">
    <property type="entry name" value="MAGE homology domain, winged helix WH2 motif"/>
    <property type="match status" value="1"/>
</dbReference>
<dbReference type="InterPro" id="IPR041898">
    <property type="entry name" value="MAGE_WH1"/>
</dbReference>
<dbReference type="InterPro" id="IPR002190">
    <property type="entry name" value="MHD_dom"/>
</dbReference>
<dbReference type="Proteomes" id="UP001141434">
    <property type="component" value="Unassembled WGS sequence"/>
</dbReference>
<name>A0A9W9JWR2_9EURO</name>
<dbReference type="AlphaFoldDB" id="A0A9W9JWR2"/>
<dbReference type="Gene3D" id="1.10.10.1200">
    <property type="entry name" value="MAGE homology domain, winged helix WH1 motif"/>
    <property type="match status" value="1"/>
</dbReference>
<dbReference type="PANTHER" id="PTHR11736">
    <property type="entry name" value="MELANOMA-ASSOCIATED ANTIGEN MAGE ANTIGEN"/>
    <property type="match status" value="1"/>
</dbReference>
<dbReference type="GO" id="GO:0005634">
    <property type="term" value="C:nucleus"/>
    <property type="evidence" value="ECO:0007669"/>
    <property type="project" value="TreeGrafter"/>
</dbReference>
<dbReference type="GO" id="GO:0006281">
    <property type="term" value="P:DNA repair"/>
    <property type="evidence" value="ECO:0007669"/>
    <property type="project" value="TreeGrafter"/>
</dbReference>
<evidence type="ECO:0000259" key="2">
    <source>
        <dbReference type="SMART" id="SM01373"/>
    </source>
</evidence>
<dbReference type="EMBL" id="JAPMSZ010000011">
    <property type="protein sequence ID" value="KAJ5084418.1"/>
    <property type="molecule type" value="Genomic_DNA"/>
</dbReference>
<feature type="compositionally biased region" description="Acidic residues" evidence="1">
    <location>
        <begin position="383"/>
        <end position="398"/>
    </location>
</feature>